<evidence type="ECO:0000313" key="3">
    <source>
        <dbReference type="Proteomes" id="UP000002066"/>
    </source>
</evidence>
<name>A0A8D4BEE1_STRFA</name>
<dbReference type="SMART" id="SM00100">
    <property type="entry name" value="cNMP"/>
    <property type="match status" value="1"/>
</dbReference>
<dbReference type="OrthoDB" id="290916at2"/>
<proteinExistence type="predicted"/>
<dbReference type="SUPFAM" id="SSF51206">
    <property type="entry name" value="cAMP-binding domain-like"/>
    <property type="match status" value="1"/>
</dbReference>
<dbReference type="CDD" id="cd00038">
    <property type="entry name" value="CAP_ED"/>
    <property type="match status" value="1"/>
</dbReference>
<sequence>MSTPLNPRLTAALSVEQRERLLQYARRVEFPEETRLFKEGGYADRFWIIRTGTVTLDVEVPGKRPAVVDSVNAGELLGWSWLFEPYQWHFGAETMTRVRAHEFDAATVRMMMDADPTFGFALDHFVGQMLAHRLFSARVRLLDLYAPHGSGL</sequence>
<dbReference type="KEGG" id="sfa:Sfla_6441"/>
<organism evidence="2 3">
    <name type="scientific">Streptomyces pratensis (strain ATCC 33331 / IAF-45CD)</name>
    <dbReference type="NCBI Taxonomy" id="591167"/>
    <lineage>
        <taxon>Bacteria</taxon>
        <taxon>Bacillati</taxon>
        <taxon>Actinomycetota</taxon>
        <taxon>Actinomycetes</taxon>
        <taxon>Kitasatosporales</taxon>
        <taxon>Streptomycetaceae</taxon>
        <taxon>Streptomyces</taxon>
    </lineage>
</organism>
<dbReference type="AlphaFoldDB" id="A0A8D4BEE1"/>
<dbReference type="Proteomes" id="UP000002066">
    <property type="component" value="Chromosome"/>
</dbReference>
<evidence type="ECO:0000259" key="1">
    <source>
        <dbReference type="PROSITE" id="PS50042"/>
    </source>
</evidence>
<feature type="domain" description="Cyclic nucleotide-binding" evidence="1">
    <location>
        <begin position="9"/>
        <end position="78"/>
    </location>
</feature>
<dbReference type="InterPro" id="IPR018490">
    <property type="entry name" value="cNMP-bd_dom_sf"/>
</dbReference>
<reference evidence="2 3" key="1">
    <citation type="submission" date="2011-01" db="EMBL/GenBank/DDBJ databases">
        <title>Complete sequence of chromosome of Streptomyces flavogriseus ATCC 33331.</title>
        <authorList>
            <consortium name="US DOE Joint Genome Institute"/>
            <person name="Lucas S."/>
            <person name="Copeland A."/>
            <person name="Lapidus A."/>
            <person name="Cheng J.-F."/>
            <person name="Goodwin L."/>
            <person name="Pitluck S."/>
            <person name="Davenport K."/>
            <person name="Detter J.C."/>
            <person name="Han C."/>
            <person name="Tapia R."/>
            <person name="Land M."/>
            <person name="Hauser L."/>
            <person name="Kyrpides N."/>
            <person name="Ivanova N."/>
            <person name="Ovchinnikova G."/>
            <person name="Pagani I."/>
            <person name="Brumm P."/>
            <person name="Mead D."/>
            <person name="Woyke T."/>
        </authorList>
    </citation>
    <scope>NUCLEOTIDE SEQUENCE [LARGE SCALE GENOMIC DNA]</scope>
    <source>
        <strain evidence="3">ATCC 33331 / IAF-45CD</strain>
    </source>
</reference>
<dbReference type="Pfam" id="PF00027">
    <property type="entry name" value="cNMP_binding"/>
    <property type="match status" value="1"/>
</dbReference>
<dbReference type="Gene3D" id="2.60.120.10">
    <property type="entry name" value="Jelly Rolls"/>
    <property type="match status" value="1"/>
</dbReference>
<protein>
    <submittedName>
        <fullName evidence="2">Transcriptional regulator, Crp/Fnr family</fullName>
    </submittedName>
</protein>
<gene>
    <name evidence="2" type="ordered locus">Sfla_6441</name>
</gene>
<dbReference type="InterPro" id="IPR000595">
    <property type="entry name" value="cNMP-bd_dom"/>
</dbReference>
<dbReference type="PROSITE" id="PS50042">
    <property type="entry name" value="CNMP_BINDING_3"/>
    <property type="match status" value="1"/>
</dbReference>
<accession>A0A8D4BEE1</accession>
<dbReference type="InterPro" id="IPR014710">
    <property type="entry name" value="RmlC-like_jellyroll"/>
</dbReference>
<dbReference type="EMBL" id="CP002475">
    <property type="protein sequence ID" value="ADW07782.1"/>
    <property type="molecule type" value="Genomic_DNA"/>
</dbReference>
<evidence type="ECO:0000313" key="2">
    <source>
        <dbReference type="EMBL" id="ADW07782.1"/>
    </source>
</evidence>